<organism evidence="10 11">
    <name type="scientific">Diaporthe helianthi</name>
    <dbReference type="NCBI Taxonomy" id="158607"/>
    <lineage>
        <taxon>Eukaryota</taxon>
        <taxon>Fungi</taxon>
        <taxon>Dikarya</taxon>
        <taxon>Ascomycota</taxon>
        <taxon>Pezizomycotina</taxon>
        <taxon>Sordariomycetes</taxon>
        <taxon>Sordariomycetidae</taxon>
        <taxon>Diaporthales</taxon>
        <taxon>Diaporthaceae</taxon>
        <taxon>Diaporthe</taxon>
    </lineage>
</organism>
<keyword evidence="4" id="KW-0186">Copper</keyword>
<keyword evidence="3" id="KW-0560">Oxidoreductase</keyword>
<feature type="region of interest" description="Disordered" evidence="5">
    <location>
        <begin position="111"/>
        <end position="141"/>
    </location>
</feature>
<dbReference type="InterPro" id="IPR011706">
    <property type="entry name" value="Cu-oxidase_C"/>
</dbReference>
<evidence type="ECO:0000256" key="1">
    <source>
        <dbReference type="ARBA" id="ARBA00010609"/>
    </source>
</evidence>
<dbReference type="GO" id="GO:0016491">
    <property type="term" value="F:oxidoreductase activity"/>
    <property type="evidence" value="ECO:0007669"/>
    <property type="project" value="UniProtKB-KW"/>
</dbReference>
<keyword evidence="6" id="KW-0472">Membrane</keyword>
<name>A0A2P5I131_DIAHE</name>
<evidence type="ECO:0000259" key="9">
    <source>
        <dbReference type="Pfam" id="PF07732"/>
    </source>
</evidence>
<dbReference type="Pfam" id="PF00394">
    <property type="entry name" value="Cu-oxidase"/>
    <property type="match status" value="1"/>
</dbReference>
<dbReference type="InParanoid" id="A0A2P5I131"/>
<dbReference type="OrthoDB" id="10255118at2759"/>
<sequence>MQDTSEGEGFLQEQKQRWPSRTQSLFEYVRGLVFFQRQQNQREDLIEKPSNHDGGEFDEIALRDPKPRRWKNLQLRTFITSLTGLVLITLSFVFGVGCGLGIGVPYNHGGSGSSPSSHALSHHHHDPNANGGLPDDLPIIPAGQLSNHTELDLATGFTATAGNSAPQVVREFDFTVSMALAAPDGVWKPMVLVNGQSPGPLIEACTGDTVRVRVVNSLPNNASTTMHFHGVDQRGSPWADGVAGVTQCGIPPGEEFVYEFVLGAQRGTFWYHAHAAVQYSDGLYGPIVVRGCGGEGDGDGREMVEMVPATDAERIIFLGENYHAYAGELAGHYLAASSPWEPNEAGVEPLSDNLLLNGQNTFDCSVVSTTFNSTYQHKSTPECTGGKVYTTSIKAGTTMRLRLINHSSYLSYWFSIDSHPLTIVEIDGVEVEPIVSQGVHVNIGQRYSVIISATEKVGDYTIRSSLEKDCFLPYSTYTSSGLESIGYEARGILRYERDEKSEEVEMIQEGVTIQDGREETTTNPWGCGDMPFDVPKPMRQEAAYELGEGDPTHIVDFQFRQVGEINRIFLNKTSWSPYQDDATLWQVADPTEAQIFASTATAGSSTSDGGGVYHNWGFRLDQQVLLIPDGSRAAQVVINSLDAMEHPFHMHGHSVQVVGWGPGRFDPSSFSYFPSSLASSSSPPPVTGTTTTWNLENPLRRDTFTVPAESHVVIRFRADNPGIWVLHCHVAWHLEAGMLVSFLERPADLKSLLDGMDAGTRERSESFCPKRARSERMS</sequence>
<dbReference type="InterPro" id="IPR033138">
    <property type="entry name" value="Cu_oxidase_CS"/>
</dbReference>
<evidence type="ECO:0000259" key="8">
    <source>
        <dbReference type="Pfam" id="PF07731"/>
    </source>
</evidence>
<reference evidence="10" key="1">
    <citation type="submission" date="2017-09" db="EMBL/GenBank/DDBJ databases">
        <title>Polyketide synthases of a Diaporthe helianthi virulent isolate.</title>
        <authorList>
            <person name="Baroncelli R."/>
        </authorList>
    </citation>
    <scope>NUCLEOTIDE SEQUENCE [LARGE SCALE GENOMIC DNA]</scope>
    <source>
        <strain evidence="10">7/96</strain>
    </source>
</reference>
<gene>
    <name evidence="10" type="ORF">DHEL01_v205447</name>
</gene>
<protein>
    <submittedName>
        <fullName evidence="10">Multicopper oxidase</fullName>
    </submittedName>
</protein>
<evidence type="ECO:0000259" key="7">
    <source>
        <dbReference type="Pfam" id="PF00394"/>
    </source>
</evidence>
<dbReference type="Gene3D" id="2.60.40.420">
    <property type="entry name" value="Cupredoxins - blue copper proteins"/>
    <property type="match status" value="3"/>
</dbReference>
<dbReference type="EMBL" id="MAVT02000400">
    <property type="protein sequence ID" value="POS76161.1"/>
    <property type="molecule type" value="Genomic_DNA"/>
</dbReference>
<keyword evidence="6" id="KW-1133">Transmembrane helix</keyword>
<dbReference type="PROSITE" id="PS00080">
    <property type="entry name" value="MULTICOPPER_OXIDASE2"/>
    <property type="match status" value="1"/>
</dbReference>
<evidence type="ECO:0000256" key="3">
    <source>
        <dbReference type="ARBA" id="ARBA00023002"/>
    </source>
</evidence>
<dbReference type="GO" id="GO:0005507">
    <property type="term" value="F:copper ion binding"/>
    <property type="evidence" value="ECO:0007669"/>
    <property type="project" value="InterPro"/>
</dbReference>
<dbReference type="InterPro" id="IPR001117">
    <property type="entry name" value="Cu-oxidase_2nd"/>
</dbReference>
<feature type="domain" description="Plastocyanin-like" evidence="8">
    <location>
        <begin position="617"/>
        <end position="747"/>
    </location>
</feature>
<evidence type="ECO:0000256" key="6">
    <source>
        <dbReference type="SAM" id="Phobius"/>
    </source>
</evidence>
<dbReference type="InterPro" id="IPR002355">
    <property type="entry name" value="Cu_oxidase_Cu_BS"/>
</dbReference>
<dbReference type="AlphaFoldDB" id="A0A2P5I131"/>
<evidence type="ECO:0000313" key="10">
    <source>
        <dbReference type="EMBL" id="POS76161.1"/>
    </source>
</evidence>
<feature type="domain" description="Plastocyanin-like" evidence="9">
    <location>
        <begin position="179"/>
        <end position="290"/>
    </location>
</feature>
<dbReference type="CDD" id="cd13910">
    <property type="entry name" value="CuRO_3_MCO_like_4"/>
    <property type="match status" value="1"/>
</dbReference>
<dbReference type="InterPro" id="IPR008972">
    <property type="entry name" value="Cupredoxin"/>
</dbReference>
<dbReference type="SUPFAM" id="SSF49503">
    <property type="entry name" value="Cupredoxins"/>
    <property type="match status" value="3"/>
</dbReference>
<accession>A0A2P5I131</accession>
<keyword evidence="2" id="KW-0479">Metal-binding</keyword>
<feature type="domain" description="Plastocyanin-like" evidence="7">
    <location>
        <begin position="314"/>
        <end position="466"/>
    </location>
</feature>
<evidence type="ECO:0000256" key="4">
    <source>
        <dbReference type="ARBA" id="ARBA00023008"/>
    </source>
</evidence>
<dbReference type="Pfam" id="PF07732">
    <property type="entry name" value="Cu-oxidase_3"/>
    <property type="match status" value="1"/>
</dbReference>
<dbReference type="PROSITE" id="PS00079">
    <property type="entry name" value="MULTICOPPER_OXIDASE1"/>
    <property type="match status" value="1"/>
</dbReference>
<comment type="similarity">
    <text evidence="1">Belongs to the multicopper oxidase family.</text>
</comment>
<dbReference type="InterPro" id="IPR045087">
    <property type="entry name" value="Cu-oxidase_fam"/>
</dbReference>
<comment type="caution">
    <text evidence="10">The sequence shown here is derived from an EMBL/GenBank/DDBJ whole genome shotgun (WGS) entry which is preliminary data.</text>
</comment>
<dbReference type="CDD" id="cd04205">
    <property type="entry name" value="CuRO_2_LCC_like"/>
    <property type="match status" value="1"/>
</dbReference>
<dbReference type="CDD" id="cd13857">
    <property type="entry name" value="CuRO_1_Diphenol_Ox"/>
    <property type="match status" value="1"/>
</dbReference>
<evidence type="ECO:0000256" key="5">
    <source>
        <dbReference type="SAM" id="MobiDB-lite"/>
    </source>
</evidence>
<dbReference type="InterPro" id="IPR011707">
    <property type="entry name" value="Cu-oxidase-like_N"/>
</dbReference>
<keyword evidence="11" id="KW-1185">Reference proteome</keyword>
<dbReference type="STRING" id="158607.A0A2P5I131"/>
<dbReference type="PANTHER" id="PTHR11709:SF511">
    <property type="entry name" value="LACCASE"/>
    <property type="match status" value="1"/>
</dbReference>
<dbReference type="PANTHER" id="PTHR11709">
    <property type="entry name" value="MULTI-COPPER OXIDASE"/>
    <property type="match status" value="1"/>
</dbReference>
<dbReference type="Proteomes" id="UP000094444">
    <property type="component" value="Unassembled WGS sequence"/>
</dbReference>
<proteinExistence type="inferred from homology"/>
<dbReference type="Pfam" id="PF07731">
    <property type="entry name" value="Cu-oxidase_2"/>
    <property type="match status" value="1"/>
</dbReference>
<feature type="transmembrane region" description="Helical" evidence="6">
    <location>
        <begin position="78"/>
        <end position="106"/>
    </location>
</feature>
<evidence type="ECO:0000313" key="11">
    <source>
        <dbReference type="Proteomes" id="UP000094444"/>
    </source>
</evidence>
<evidence type="ECO:0000256" key="2">
    <source>
        <dbReference type="ARBA" id="ARBA00022723"/>
    </source>
</evidence>
<keyword evidence="6" id="KW-0812">Transmembrane</keyword>